<dbReference type="SUPFAM" id="SSF89550">
    <property type="entry name" value="PHP domain-like"/>
    <property type="match status" value="1"/>
</dbReference>
<dbReference type="Gene3D" id="1.10.150.20">
    <property type="entry name" value="5' to 3' exonuclease, C-terminal subdomain"/>
    <property type="match status" value="1"/>
</dbReference>
<dbReference type="RefSeq" id="WP_111293560.1">
    <property type="nucleotide sequence ID" value="NZ_QKZV01000001.1"/>
</dbReference>
<dbReference type="InterPro" id="IPR003141">
    <property type="entry name" value="Pol/His_phosphatase_N"/>
</dbReference>
<dbReference type="SUPFAM" id="SSF47802">
    <property type="entry name" value="DNA polymerase beta, N-terminal domain-like"/>
    <property type="match status" value="1"/>
</dbReference>
<dbReference type="InterPro" id="IPR022311">
    <property type="entry name" value="PolX-like"/>
</dbReference>
<gene>
    <name evidence="2" type="ORF">LX80_00533</name>
</gene>
<keyword evidence="3" id="KW-1185">Reference proteome</keyword>
<dbReference type="InterPro" id="IPR047967">
    <property type="entry name" value="PolX_PHP"/>
</dbReference>
<feature type="domain" description="Polymerase/histidinol phosphatase N-terminal" evidence="1">
    <location>
        <begin position="321"/>
        <end position="400"/>
    </location>
</feature>
<evidence type="ECO:0000259" key="1">
    <source>
        <dbReference type="SMART" id="SM00481"/>
    </source>
</evidence>
<dbReference type="PIRSF" id="PIRSF005047">
    <property type="entry name" value="UCP005047_YshC"/>
    <property type="match status" value="1"/>
</dbReference>
<protein>
    <submittedName>
        <fullName evidence="2">DNA polymerase (Family 10)</fullName>
    </submittedName>
</protein>
<evidence type="ECO:0000313" key="3">
    <source>
        <dbReference type="Proteomes" id="UP000249720"/>
    </source>
</evidence>
<sequence length="560" mass="63557">MLDNYAIADNFSLLSKLIEIHGENSFKAKSYATAAYIIEKLPEQLSALPEEKISSIKGIGDAIALKIKEQLATGNLKILNDYLQKTPAGVVEMLHIKGLGPKKIHSIWKQLEIESIGELLYACNENRLTLLKGFGAKTQESIKENIDYYLNNQGHYLYQQAEAYIQAFHLKLTTTFQQYRFELTGAFIRQLETVDAAEWITNTPSSILKTFFTANNYKVEIENDEQLTVRGSENIQLIFYFVTNENWGSKAFIHNSSSTFINAFKTEFQWIENKVFEDEATIFQTAGIPFIPACRRENANIITHYKLHKDLPSIKENDIKGIIHCHSNWSDGVHTLEQMANAAIKKGLEYMVISDHSKSAFYANGLTEERVLAQHEAIDALNKQLAPFKIFKSIESDILNDGALDYPNEILQRFDIVIASIHSNLKMSEEKAMTRLLNAIQNPFTSILGHLTGRLLLSRKGYPVDHSLIIEACAKNNVVIELNAHPRRLDIDWRYIDQALQNNVLISIDPDAHAIDGFDDCKYGILVAQKTLLTPQQNLSSFSLQQFEAFVAQQHKKRNI</sequence>
<accession>A0A2W7SSK2</accession>
<dbReference type="InterPro" id="IPR004013">
    <property type="entry name" value="PHP_dom"/>
</dbReference>
<dbReference type="InterPro" id="IPR016195">
    <property type="entry name" value="Pol/histidinol_Pase-like"/>
</dbReference>
<dbReference type="InterPro" id="IPR027421">
    <property type="entry name" value="DNA_pol_lamdba_lyase_dom_sf"/>
</dbReference>
<dbReference type="InterPro" id="IPR010996">
    <property type="entry name" value="HHH_MUS81"/>
</dbReference>
<dbReference type="GO" id="GO:0005829">
    <property type="term" value="C:cytosol"/>
    <property type="evidence" value="ECO:0007669"/>
    <property type="project" value="TreeGrafter"/>
</dbReference>
<dbReference type="SMART" id="SM00481">
    <property type="entry name" value="POLIIIAc"/>
    <property type="match status" value="1"/>
</dbReference>
<dbReference type="CDD" id="cd07436">
    <property type="entry name" value="PHP_PolX"/>
    <property type="match status" value="1"/>
</dbReference>
<comment type="caution">
    <text evidence="2">The sequence shown here is derived from an EMBL/GenBank/DDBJ whole genome shotgun (WGS) entry which is preliminary data.</text>
</comment>
<dbReference type="GO" id="GO:0042578">
    <property type="term" value="F:phosphoric ester hydrolase activity"/>
    <property type="evidence" value="ECO:0007669"/>
    <property type="project" value="TreeGrafter"/>
</dbReference>
<dbReference type="GO" id="GO:0008270">
    <property type="term" value="F:zinc ion binding"/>
    <property type="evidence" value="ECO:0007669"/>
    <property type="project" value="TreeGrafter"/>
</dbReference>
<dbReference type="PANTHER" id="PTHR36928">
    <property type="entry name" value="PHOSPHATASE YCDX-RELATED"/>
    <property type="match status" value="1"/>
</dbReference>
<dbReference type="Pfam" id="PF14716">
    <property type="entry name" value="HHH_8"/>
    <property type="match status" value="1"/>
</dbReference>
<dbReference type="Pfam" id="PF02811">
    <property type="entry name" value="PHP"/>
    <property type="match status" value="1"/>
</dbReference>
<dbReference type="OrthoDB" id="9808747at2"/>
<proteinExistence type="predicted"/>
<evidence type="ECO:0000313" key="2">
    <source>
        <dbReference type="EMBL" id="PZX66035.1"/>
    </source>
</evidence>
<dbReference type="PANTHER" id="PTHR36928:SF1">
    <property type="entry name" value="PHOSPHATASE YCDX-RELATED"/>
    <property type="match status" value="1"/>
</dbReference>
<dbReference type="InterPro" id="IPR050243">
    <property type="entry name" value="PHP_phosphatase"/>
</dbReference>
<dbReference type="Pfam" id="PF14520">
    <property type="entry name" value="HHH_5"/>
    <property type="match status" value="1"/>
</dbReference>
<dbReference type="Gene3D" id="3.20.20.140">
    <property type="entry name" value="Metal-dependent hydrolases"/>
    <property type="match status" value="1"/>
</dbReference>
<organism evidence="2 3">
    <name type="scientific">Hydrotalea sandarakina</name>
    <dbReference type="NCBI Taxonomy" id="1004304"/>
    <lineage>
        <taxon>Bacteria</taxon>
        <taxon>Pseudomonadati</taxon>
        <taxon>Bacteroidota</taxon>
        <taxon>Chitinophagia</taxon>
        <taxon>Chitinophagales</taxon>
        <taxon>Chitinophagaceae</taxon>
        <taxon>Hydrotalea</taxon>
    </lineage>
</organism>
<reference evidence="2 3" key="1">
    <citation type="submission" date="2018-06" db="EMBL/GenBank/DDBJ databases">
        <title>Genomic Encyclopedia of Archaeal and Bacterial Type Strains, Phase II (KMG-II): from individual species to whole genera.</title>
        <authorList>
            <person name="Goeker M."/>
        </authorList>
    </citation>
    <scope>NUCLEOTIDE SEQUENCE [LARGE SCALE GENOMIC DNA]</scope>
    <source>
        <strain evidence="2 3">DSM 23241</strain>
    </source>
</reference>
<dbReference type="Proteomes" id="UP000249720">
    <property type="component" value="Unassembled WGS sequence"/>
</dbReference>
<dbReference type="AlphaFoldDB" id="A0A2W7SSK2"/>
<dbReference type="Gene3D" id="1.10.150.110">
    <property type="entry name" value="DNA polymerase beta, N-terminal domain-like"/>
    <property type="match status" value="1"/>
</dbReference>
<dbReference type="EMBL" id="QKZV01000001">
    <property type="protein sequence ID" value="PZX66035.1"/>
    <property type="molecule type" value="Genomic_DNA"/>
</dbReference>
<name>A0A2W7SSK2_9BACT</name>